<dbReference type="EMBL" id="JACVFC010000003">
    <property type="protein sequence ID" value="MBC9933490.1"/>
    <property type="molecule type" value="Genomic_DNA"/>
</dbReference>
<keyword evidence="1" id="KW-0175">Coiled coil</keyword>
<evidence type="ECO:0000313" key="3">
    <source>
        <dbReference type="Proteomes" id="UP000659124"/>
    </source>
</evidence>
<dbReference type="Proteomes" id="UP000659124">
    <property type="component" value="Unassembled WGS sequence"/>
</dbReference>
<keyword evidence="3" id="KW-1185">Reference proteome</keyword>
<proteinExistence type="predicted"/>
<accession>A0ABR7TV07</accession>
<evidence type="ECO:0000313" key="2">
    <source>
        <dbReference type="EMBL" id="MBC9933490.1"/>
    </source>
</evidence>
<feature type="coiled-coil region" evidence="1">
    <location>
        <begin position="72"/>
        <end position="99"/>
    </location>
</feature>
<gene>
    <name evidence="2" type="ORF">ICL07_24075</name>
</gene>
<dbReference type="RefSeq" id="WP_188090586.1">
    <property type="nucleotide sequence ID" value="NZ_JACVFC010000003.1"/>
</dbReference>
<name>A0ABR7TV07_9BACT</name>
<organism evidence="2 3">
    <name type="scientific">Chitinophaga qingshengii</name>
    <dbReference type="NCBI Taxonomy" id="1569794"/>
    <lineage>
        <taxon>Bacteria</taxon>
        <taxon>Pseudomonadati</taxon>
        <taxon>Bacteroidota</taxon>
        <taxon>Chitinophagia</taxon>
        <taxon>Chitinophagales</taxon>
        <taxon>Chitinophagaceae</taxon>
        <taxon>Chitinophaga</taxon>
    </lineage>
</organism>
<protein>
    <submittedName>
        <fullName evidence="2">Uncharacterized protein</fullName>
    </submittedName>
</protein>
<comment type="caution">
    <text evidence="2">The sequence shown here is derived from an EMBL/GenBank/DDBJ whole genome shotgun (WGS) entry which is preliminary data.</text>
</comment>
<evidence type="ECO:0000256" key="1">
    <source>
        <dbReference type="SAM" id="Coils"/>
    </source>
</evidence>
<sequence>MTVIEGRKCIVLDFVFQDNYPLLPLSQLEKFIQEKKHLPGMPSEKEVMEKGIEVGEQQARLLQKIEELTCYIIAQNKKLEEQTRLLQAQEERLKALEQTTR</sequence>
<reference evidence="2 3" key="1">
    <citation type="submission" date="2020-09" db="EMBL/GenBank/DDBJ databases">
        <title>Genome sequences of type strains of Chitinophaga qingshengii and Chitinophaga varians.</title>
        <authorList>
            <person name="Kittiwongwattana C."/>
        </authorList>
    </citation>
    <scope>NUCLEOTIDE SEQUENCE [LARGE SCALE GENOMIC DNA]</scope>
    <source>
        <strain evidence="2 3">JCM 30026</strain>
    </source>
</reference>